<keyword evidence="10 14" id="KW-0472">Membrane</keyword>
<keyword evidence="5" id="KW-0732">Signal</keyword>
<comment type="caution">
    <text evidence="20">The sequence shown here is derived from an EMBL/GenBank/DDBJ whole genome shotgun (WGS) entry which is preliminary data.</text>
</comment>
<evidence type="ECO:0000256" key="2">
    <source>
        <dbReference type="ARBA" id="ARBA00013064"/>
    </source>
</evidence>
<feature type="domain" description="Fibronectin type-III" evidence="19">
    <location>
        <begin position="881"/>
        <end position="971"/>
    </location>
</feature>
<dbReference type="PROSITE" id="PS01285">
    <property type="entry name" value="FA58C_1"/>
    <property type="match status" value="4"/>
</dbReference>
<dbReference type="InterPro" id="IPR000387">
    <property type="entry name" value="Tyr_Pase_dom"/>
</dbReference>
<evidence type="ECO:0000256" key="13">
    <source>
        <dbReference type="ARBA" id="ARBA00051722"/>
    </source>
</evidence>
<dbReference type="Pfam" id="PF00041">
    <property type="entry name" value="fn3"/>
    <property type="match status" value="2"/>
</dbReference>
<feature type="domain" description="Ig-like" evidence="18">
    <location>
        <begin position="771"/>
        <end position="874"/>
    </location>
</feature>
<evidence type="ECO:0000256" key="9">
    <source>
        <dbReference type="ARBA" id="ARBA00022989"/>
    </source>
</evidence>
<dbReference type="Gene3D" id="2.60.120.260">
    <property type="entry name" value="Galactose-binding domain-like"/>
    <property type="match status" value="5"/>
</dbReference>
<dbReference type="Pfam" id="PF00102">
    <property type="entry name" value="Y_phosphatase"/>
    <property type="match status" value="2"/>
</dbReference>
<dbReference type="PROSITE" id="PS50022">
    <property type="entry name" value="FA58C_3"/>
    <property type="match status" value="4"/>
</dbReference>
<feature type="domain" description="Tyrosine specific protein phosphatases" evidence="17">
    <location>
        <begin position="1820"/>
        <end position="1891"/>
    </location>
</feature>
<proteinExistence type="predicted"/>
<evidence type="ECO:0000256" key="4">
    <source>
        <dbReference type="ARBA" id="ARBA00022723"/>
    </source>
</evidence>
<organism evidence="20 21">
    <name type="scientific">Porites lobata</name>
    <dbReference type="NCBI Taxonomy" id="104759"/>
    <lineage>
        <taxon>Eukaryota</taxon>
        <taxon>Metazoa</taxon>
        <taxon>Cnidaria</taxon>
        <taxon>Anthozoa</taxon>
        <taxon>Hexacorallia</taxon>
        <taxon>Scleractinia</taxon>
        <taxon>Fungiina</taxon>
        <taxon>Poritidae</taxon>
        <taxon>Porites</taxon>
    </lineage>
</organism>
<dbReference type="SUPFAM" id="SSF48726">
    <property type="entry name" value="Immunoglobulin"/>
    <property type="match status" value="1"/>
</dbReference>
<dbReference type="InterPro" id="IPR003961">
    <property type="entry name" value="FN3_dom"/>
</dbReference>
<dbReference type="InterPro" id="IPR036116">
    <property type="entry name" value="FN3_sf"/>
</dbReference>
<dbReference type="PANTHER" id="PTHR46957">
    <property type="entry name" value="CYTOKINE RECEPTOR"/>
    <property type="match status" value="1"/>
</dbReference>
<dbReference type="PROSITE" id="PS50853">
    <property type="entry name" value="FN3"/>
    <property type="match status" value="4"/>
</dbReference>
<dbReference type="PROSITE" id="PS00383">
    <property type="entry name" value="TYR_PHOSPHATASE_1"/>
    <property type="match status" value="1"/>
</dbReference>
<feature type="transmembrane region" description="Helical" evidence="14">
    <location>
        <begin position="7"/>
        <end position="24"/>
    </location>
</feature>
<evidence type="ECO:0000259" key="17">
    <source>
        <dbReference type="PROSITE" id="PS50056"/>
    </source>
</evidence>
<evidence type="ECO:0000259" key="19">
    <source>
        <dbReference type="PROSITE" id="PS50853"/>
    </source>
</evidence>
<dbReference type="EMBL" id="CALNXK010000004">
    <property type="protein sequence ID" value="CAH3036507.1"/>
    <property type="molecule type" value="Genomic_DNA"/>
</dbReference>
<feature type="domain" description="F5/8 type C" evidence="15">
    <location>
        <begin position="325"/>
        <end position="469"/>
    </location>
</feature>
<dbReference type="CDD" id="cd00063">
    <property type="entry name" value="FN3"/>
    <property type="match status" value="5"/>
</dbReference>
<dbReference type="SMART" id="SM00194">
    <property type="entry name" value="PTPc"/>
    <property type="match status" value="2"/>
</dbReference>
<reference evidence="20 21" key="1">
    <citation type="submission" date="2022-05" db="EMBL/GenBank/DDBJ databases">
        <authorList>
            <consortium name="Genoscope - CEA"/>
            <person name="William W."/>
        </authorList>
    </citation>
    <scope>NUCLEOTIDE SEQUENCE [LARGE SCALE GENOMIC DNA]</scope>
</reference>
<protein>
    <recommendedName>
        <fullName evidence="2">protein-tyrosine-phosphatase</fullName>
        <ecNumber evidence="2">3.1.3.48</ecNumber>
    </recommendedName>
</protein>
<keyword evidence="9 14" id="KW-1133">Transmembrane helix</keyword>
<accession>A0ABN8MXH4</accession>
<feature type="domain" description="Tyrosine-protein phosphatase" evidence="16">
    <location>
        <begin position="1645"/>
        <end position="1900"/>
    </location>
</feature>
<dbReference type="InterPro" id="IPR050713">
    <property type="entry name" value="RTP_Phos/Ushers"/>
</dbReference>
<comment type="catalytic activity">
    <reaction evidence="13">
        <text>O-phospho-L-tyrosyl-[protein] + H2O = L-tyrosyl-[protein] + phosphate</text>
        <dbReference type="Rhea" id="RHEA:10684"/>
        <dbReference type="Rhea" id="RHEA-COMP:10136"/>
        <dbReference type="Rhea" id="RHEA-COMP:20101"/>
        <dbReference type="ChEBI" id="CHEBI:15377"/>
        <dbReference type="ChEBI" id="CHEBI:43474"/>
        <dbReference type="ChEBI" id="CHEBI:46858"/>
        <dbReference type="ChEBI" id="CHEBI:61978"/>
        <dbReference type="EC" id="3.1.3.48"/>
    </reaction>
</comment>
<keyword evidence="12" id="KW-0325">Glycoprotein</keyword>
<dbReference type="InterPro" id="IPR000421">
    <property type="entry name" value="FA58C"/>
</dbReference>
<dbReference type="Gene3D" id="2.60.40.10">
    <property type="entry name" value="Immunoglobulins"/>
    <property type="match status" value="6"/>
</dbReference>
<dbReference type="Pfam" id="PF00754">
    <property type="entry name" value="F5_F8_type_C"/>
    <property type="match status" value="4"/>
</dbReference>
<comment type="subcellular location">
    <subcellularLocation>
        <location evidence="1">Membrane</location>
        <topology evidence="1">Single-pass type I membrane protein</topology>
    </subcellularLocation>
</comment>
<dbReference type="SUPFAM" id="SSF52799">
    <property type="entry name" value="(Phosphotyrosine protein) phosphatases II"/>
    <property type="match status" value="2"/>
</dbReference>
<keyword evidence="4" id="KW-0479">Metal-binding</keyword>
<evidence type="ECO:0000256" key="12">
    <source>
        <dbReference type="ARBA" id="ARBA00023180"/>
    </source>
</evidence>
<dbReference type="InterPro" id="IPR003595">
    <property type="entry name" value="Tyr_Pase_cat"/>
</dbReference>
<feature type="domain" description="Tyrosine-protein phosphatase" evidence="16">
    <location>
        <begin position="1932"/>
        <end position="2190"/>
    </location>
</feature>
<dbReference type="Pfam" id="PF23144">
    <property type="entry name" value="Fn3_PTPRU"/>
    <property type="match status" value="1"/>
</dbReference>
<dbReference type="PRINTS" id="PR00700">
    <property type="entry name" value="PRTYPHPHTASE"/>
</dbReference>
<feature type="domain" description="F5/8 type C" evidence="15">
    <location>
        <begin position="473"/>
        <end position="619"/>
    </location>
</feature>
<evidence type="ECO:0000259" key="15">
    <source>
        <dbReference type="PROSITE" id="PS50022"/>
    </source>
</evidence>
<evidence type="ECO:0000256" key="5">
    <source>
        <dbReference type="ARBA" id="ARBA00022729"/>
    </source>
</evidence>
<keyword evidence="6" id="KW-0378">Hydrolase</keyword>
<feature type="domain" description="Fibronectin type-III" evidence="19">
    <location>
        <begin position="1277"/>
        <end position="1375"/>
    </location>
</feature>
<dbReference type="SMART" id="SM00404">
    <property type="entry name" value="PTPc_motif"/>
    <property type="match status" value="2"/>
</dbReference>
<dbReference type="InterPro" id="IPR057598">
    <property type="entry name" value="Fn3_PTPRU"/>
</dbReference>
<dbReference type="InterPro" id="IPR029021">
    <property type="entry name" value="Prot-tyrosine_phosphatase-like"/>
</dbReference>
<dbReference type="InterPro" id="IPR016130">
    <property type="entry name" value="Tyr_Pase_AS"/>
</dbReference>
<dbReference type="SUPFAM" id="SSF49265">
    <property type="entry name" value="Fibronectin type III"/>
    <property type="match status" value="4"/>
</dbReference>
<dbReference type="SUPFAM" id="SSF49785">
    <property type="entry name" value="Galactose-binding domain-like"/>
    <property type="match status" value="5"/>
</dbReference>
<evidence type="ECO:0000256" key="6">
    <source>
        <dbReference type="ARBA" id="ARBA00022801"/>
    </source>
</evidence>
<dbReference type="SMART" id="SM00607">
    <property type="entry name" value="FTP"/>
    <property type="match status" value="1"/>
</dbReference>
<keyword evidence="21" id="KW-1185">Reference proteome</keyword>
<feature type="domain" description="Tyrosine specific protein phosphatases" evidence="17">
    <location>
        <begin position="2109"/>
        <end position="2181"/>
    </location>
</feature>
<feature type="domain" description="Fibronectin type-III" evidence="19">
    <location>
        <begin position="1174"/>
        <end position="1276"/>
    </location>
</feature>
<name>A0ABN8MXH4_9CNID</name>
<evidence type="ECO:0000256" key="7">
    <source>
        <dbReference type="ARBA" id="ARBA00022837"/>
    </source>
</evidence>
<keyword evidence="3 14" id="KW-0812">Transmembrane</keyword>
<gene>
    <name evidence="20" type="ORF">PLOB_00031018</name>
</gene>
<evidence type="ECO:0000256" key="14">
    <source>
        <dbReference type="SAM" id="Phobius"/>
    </source>
</evidence>
<evidence type="ECO:0000256" key="11">
    <source>
        <dbReference type="ARBA" id="ARBA00023157"/>
    </source>
</evidence>
<dbReference type="EC" id="3.1.3.48" evidence="2"/>
<evidence type="ECO:0000256" key="10">
    <source>
        <dbReference type="ARBA" id="ARBA00023136"/>
    </source>
</evidence>
<evidence type="ECO:0000256" key="1">
    <source>
        <dbReference type="ARBA" id="ARBA00004479"/>
    </source>
</evidence>
<evidence type="ECO:0000313" key="20">
    <source>
        <dbReference type="EMBL" id="CAH3036507.1"/>
    </source>
</evidence>
<feature type="domain" description="Fibronectin type-III" evidence="19">
    <location>
        <begin position="973"/>
        <end position="1069"/>
    </location>
</feature>
<feature type="domain" description="F5/8 type C" evidence="15">
    <location>
        <begin position="623"/>
        <end position="763"/>
    </location>
</feature>
<feature type="transmembrane region" description="Helical" evidence="14">
    <location>
        <begin position="1529"/>
        <end position="1554"/>
    </location>
</feature>
<dbReference type="Gene3D" id="3.90.190.10">
    <property type="entry name" value="Protein tyrosine phosphatase superfamily"/>
    <property type="match status" value="2"/>
</dbReference>
<evidence type="ECO:0000313" key="21">
    <source>
        <dbReference type="Proteomes" id="UP001159405"/>
    </source>
</evidence>
<dbReference type="PANTHER" id="PTHR46957:SF3">
    <property type="entry name" value="CYTOKINE RECEPTOR"/>
    <property type="match status" value="1"/>
</dbReference>
<dbReference type="CDD" id="cd00057">
    <property type="entry name" value="FA58C"/>
    <property type="match status" value="4"/>
</dbReference>
<feature type="domain" description="F5/8 type C" evidence="15">
    <location>
        <begin position="29"/>
        <end position="175"/>
    </location>
</feature>
<dbReference type="Pfam" id="PF22633">
    <property type="entry name" value="F5_F8_type_C_2"/>
    <property type="match status" value="1"/>
</dbReference>
<dbReference type="PROSITE" id="PS50056">
    <property type="entry name" value="TYR_PHOSPHATASE_2"/>
    <property type="match status" value="2"/>
</dbReference>
<dbReference type="SMART" id="SM00060">
    <property type="entry name" value="FN3"/>
    <property type="match status" value="6"/>
</dbReference>
<dbReference type="InterPro" id="IPR008979">
    <property type="entry name" value="Galactose-bd-like_sf"/>
</dbReference>
<keyword evidence="11" id="KW-1015">Disulfide bond</keyword>
<evidence type="ECO:0000259" key="18">
    <source>
        <dbReference type="PROSITE" id="PS50835"/>
    </source>
</evidence>
<dbReference type="CDD" id="cd00047">
    <property type="entry name" value="PTPc"/>
    <property type="match status" value="1"/>
</dbReference>
<dbReference type="PROSITE" id="PS50835">
    <property type="entry name" value="IG_LIKE"/>
    <property type="match status" value="1"/>
</dbReference>
<dbReference type="PROSITE" id="PS50055">
    <property type="entry name" value="TYR_PHOSPHATASE_PTP"/>
    <property type="match status" value="2"/>
</dbReference>
<evidence type="ECO:0000259" key="16">
    <source>
        <dbReference type="PROSITE" id="PS50055"/>
    </source>
</evidence>
<dbReference type="InterPro" id="IPR007110">
    <property type="entry name" value="Ig-like_dom"/>
</dbReference>
<keyword evidence="7" id="KW-0106">Calcium</keyword>
<sequence length="2201" mass="245435">MAEDVSFTVILCFRVFFGLLLVHFSTATCEQFDVGVSWYIHDNQLTASSELNAGTPAKNGRLNFVAGSSWCASSSDSSPYLQIDLQIPHIICAVSTQGNSQGSQWVESYTLQSSTDGTTWTDYKENGQVKTFNGNFNRNTVEKQILFSAFVARYLRFVVGSKHREACLRVEVSGVLRRRVQSNIALFKPTSQSSTWSGSNPASNAVDGNRSPYINKCTHTKLENNPWWRVDLGRVEPVAEVNIVNRARLPYRLDGAEIRVGNKTTNEGADNSLCADQIKIPVSSSKTYVCRPKAYGRYLYIRLLKRDFLTVCEVEVYSYLKSEGCDPVGVSNSSFISDQRFSASSSLSGHSPSDGRLNGSNAWIPATDNNNNDFLQIDLGSVYFVCGVATQGNPNNDHWTKTYKIEASLDNDVWAFYSEGGSEKIFTGNDDKNSIVRSELYEPLAAKFIRFYPVTFDSSKALRVEVYRSKQGCVLDPVGVSDSNVISNQRFSASSTLSGRSPSDGRLKGTNAWIPATNNDNNDFLRIDLGSVYFVCGVATQGNPNGNDWTKTYKIKTSLDNVVWTFYSEGGSEKIFTGNDDKNSIVRSELYDPLAAKFIRFYPVTSHNRKALRVEVYGSKQGCFESFKNERFLTRNFTITASSELTSHIASYSRLYGTDGWCSSSLSLPQYLQADFGQIVTVTGVATQGDAQRDNWVTYYLIRYGYDGKTWISYETGQHLTGNSNRSTIVVHWFAPPFAAQYVRIFPKTYTGAICMRMDLFGCKDYQVSLPLNVDLDDVGVIADTSQSVTLTCVASYSPRQPSGYSWSKDGAGLSDTTSSLTIPYNNASNIYSNSCTRKLPSASGVQCNSTYQCSASLSGIQGSHLTTANVIVSLKKPGQPVVPVNPSELKARSALVTWSYNPGADEVPVTAYNLEYRNSTFAENISLGAVLSKRIINLKPYTAYSVRLIANSVLGKSPWSNVQNFITKTAKPEVDVQIRSVTSPTSQSILVNWQTPSTTNLNGPFRGYSIEYMEAGKSSSKVNVSGSTLSHTLENLKKWTVYLIKIAISNGDFLGPPSPEKQVRTREDAPSKPLNLLFTLQKPSETVMPRMTVHWQQPAEQNGIIRKYELVFTYDFDGRQTTITCETNNQTFNHSLDVFGGTEYSVKIWAETIKPGPTLTGAKQVPEYKPSASPHNITSQKMSETSYRITWNPLPRNTSNGIVIAYEVNQTKLSTSRTARSVSTPSVLQNTSDTFIVLTDLLSCSVYKVEVRAYTSAGPGVFGSIAHNIVTSAPGAPTNLRTENPGQRSITLWWDKPGLHGEDVIRYKIIYQGTKDYYPEFKAHTGNQETESAELTMTITDLYPGTKYTFVVIAETHCGYGRNSSVVQERTEVDAPVAPEPPNIPPEIKVKGTSANVTVRSANQTNGPISYYQVLVHKVNDWDDKVSDWKTLETDVYIAAQIPADFVGASMFFVVGDGKTYNGYKNKQLSNGQKYKIYARGLGRRTTKKRSVDQNYLIGDASLIAQVEIEEVVVTQSQSPTEPVKGSLSAGAVVGPVIAVLLLVAVIAAVIFWRRRRRLRDQDSKSETHAMTAVNGAFDTVVDAETLEESPPAAEELVEGPLATSDPIYGNAVPDEIDEKPKPVPISRFSEYVTSLKRDKNAGFTKQYKMLSPGQQFSWDVAKVPDNKNKNRYGNIIAYDHSRVPLPLIDDVKHSDYINANYLHGYDGTPKSYIACQGPVPGTYQDFWRMIWQENVSTVVMLTRLIEHGRTKCHQYWPDKSETYHKITVSNHKTEKFADYAIRTFVLSKSGSKETRRVQQFHFLVWPDKGVPRHATAVLGLRTKVRAKHKDCKSPLVVHCSAGVGRTGAFIVIDAMLESAEHKKVIDVFNYVQLIRTNRISMVQTEEQYGFIYMALLESITCGNTEIPSCDLRVALRKLASINPKTKTSGLASEYQRLDLITADDIVEKEDDVGRKPVNASKNRFPDVIPLNDSRVVLRGDEKNDYINASFVDTFRERNSFIMTQAPLSNTIEDFWRMVWDYNVGTIVMLNENEENGQVYPKYWPSEGSKNFGQFVIESTSNEVFQDFSERELTIFKRKDPKVVRRVHHYHVTGWADKNIPSNPQCILDLMAMVEQSQRSSGNEPVVVQCSNGVGRSGTFCAILSIIERLKSEQVIDVCQSVKVIRVNRPKAVDCKKQYVFCYNIVQKYLDSFNDYSNFN</sequence>
<dbReference type="InterPro" id="IPR006585">
    <property type="entry name" value="FTP1"/>
</dbReference>
<dbReference type="InterPro" id="IPR000242">
    <property type="entry name" value="PTP_cat"/>
</dbReference>
<dbReference type="Proteomes" id="UP001159405">
    <property type="component" value="Unassembled WGS sequence"/>
</dbReference>
<evidence type="ECO:0000256" key="8">
    <source>
        <dbReference type="ARBA" id="ARBA00022912"/>
    </source>
</evidence>
<dbReference type="InterPro" id="IPR013783">
    <property type="entry name" value="Ig-like_fold"/>
</dbReference>
<evidence type="ECO:0000256" key="3">
    <source>
        <dbReference type="ARBA" id="ARBA00022692"/>
    </source>
</evidence>
<dbReference type="SMART" id="SM00231">
    <property type="entry name" value="FA58C"/>
    <property type="match status" value="4"/>
</dbReference>
<dbReference type="InterPro" id="IPR036179">
    <property type="entry name" value="Ig-like_dom_sf"/>
</dbReference>
<keyword evidence="8" id="KW-0904">Protein phosphatase</keyword>